<keyword evidence="2" id="KW-1185">Reference proteome</keyword>
<protein>
    <submittedName>
        <fullName evidence="1">Uncharacterized protein</fullName>
    </submittedName>
</protein>
<reference evidence="1 2" key="1">
    <citation type="submission" date="2019-03" db="EMBL/GenBank/DDBJ databases">
        <title>First draft genome of Liparis tanakae, snailfish: a comprehensive survey of snailfish specific genes.</title>
        <authorList>
            <person name="Kim W."/>
            <person name="Song I."/>
            <person name="Jeong J.-H."/>
            <person name="Kim D."/>
            <person name="Kim S."/>
            <person name="Ryu S."/>
            <person name="Song J.Y."/>
            <person name="Lee S.K."/>
        </authorList>
    </citation>
    <scope>NUCLEOTIDE SEQUENCE [LARGE SCALE GENOMIC DNA]</scope>
    <source>
        <tissue evidence="1">Muscle</tissue>
    </source>
</reference>
<evidence type="ECO:0000313" key="1">
    <source>
        <dbReference type="EMBL" id="TNN29018.1"/>
    </source>
</evidence>
<dbReference type="EMBL" id="SRLO01006166">
    <property type="protein sequence ID" value="TNN29018.1"/>
    <property type="molecule type" value="Genomic_DNA"/>
</dbReference>
<dbReference type="Proteomes" id="UP000314294">
    <property type="component" value="Unassembled WGS sequence"/>
</dbReference>
<gene>
    <name evidence="1" type="ORF">EYF80_060833</name>
</gene>
<dbReference type="AlphaFoldDB" id="A0A4Z2EJS6"/>
<proteinExistence type="predicted"/>
<accession>A0A4Z2EJS6</accession>
<evidence type="ECO:0000313" key="2">
    <source>
        <dbReference type="Proteomes" id="UP000314294"/>
    </source>
</evidence>
<comment type="caution">
    <text evidence="1">The sequence shown here is derived from an EMBL/GenBank/DDBJ whole genome shotgun (WGS) entry which is preliminary data.</text>
</comment>
<sequence length="114" mass="12508">MMLMVVLDTFEEVHGDLGNYRITVFATCHAIRRSYNGASCSGRPYLCRPWRRLVTHRLLCSRLEAANNMAAAAGSGTGKSGRPVFTAHCTSYGSEAKAYSSASFHVTERGVEFI</sequence>
<dbReference type="OrthoDB" id="420422at2759"/>
<name>A0A4Z2EJS6_9TELE</name>
<organism evidence="1 2">
    <name type="scientific">Liparis tanakae</name>
    <name type="common">Tanaka's snailfish</name>
    <dbReference type="NCBI Taxonomy" id="230148"/>
    <lineage>
        <taxon>Eukaryota</taxon>
        <taxon>Metazoa</taxon>
        <taxon>Chordata</taxon>
        <taxon>Craniata</taxon>
        <taxon>Vertebrata</taxon>
        <taxon>Euteleostomi</taxon>
        <taxon>Actinopterygii</taxon>
        <taxon>Neopterygii</taxon>
        <taxon>Teleostei</taxon>
        <taxon>Neoteleostei</taxon>
        <taxon>Acanthomorphata</taxon>
        <taxon>Eupercaria</taxon>
        <taxon>Perciformes</taxon>
        <taxon>Cottioidei</taxon>
        <taxon>Cottales</taxon>
        <taxon>Liparidae</taxon>
        <taxon>Liparis</taxon>
    </lineage>
</organism>